<dbReference type="Pfam" id="PF03009">
    <property type="entry name" value="GDPD"/>
    <property type="match status" value="1"/>
</dbReference>
<dbReference type="Gene3D" id="3.20.20.190">
    <property type="entry name" value="Phosphatidylinositol (PI) phosphodiesterase"/>
    <property type="match status" value="1"/>
</dbReference>
<evidence type="ECO:0000313" key="2">
    <source>
        <dbReference type="EMBL" id="WRT70151.1"/>
    </source>
</evidence>
<dbReference type="EMBL" id="CP141890">
    <property type="protein sequence ID" value="WRT70151.1"/>
    <property type="molecule type" value="Genomic_DNA"/>
</dbReference>
<dbReference type="SUPFAM" id="SSF51695">
    <property type="entry name" value="PLC-like phosphodiesterases"/>
    <property type="match status" value="1"/>
</dbReference>
<accession>A0ABZ1D7W4</accession>
<dbReference type="RefSeq" id="XP_062794890.1">
    <property type="nucleotide sequence ID" value="XM_062938839.1"/>
</dbReference>
<feature type="domain" description="GP-PDE" evidence="1">
    <location>
        <begin position="20"/>
        <end position="261"/>
    </location>
</feature>
<proteinExistence type="predicted"/>
<organism evidence="2 3">
    <name type="scientific">Kwoniella shivajii</name>
    <dbReference type="NCBI Taxonomy" id="564305"/>
    <lineage>
        <taxon>Eukaryota</taxon>
        <taxon>Fungi</taxon>
        <taxon>Dikarya</taxon>
        <taxon>Basidiomycota</taxon>
        <taxon>Agaricomycotina</taxon>
        <taxon>Tremellomycetes</taxon>
        <taxon>Tremellales</taxon>
        <taxon>Cryptococcaceae</taxon>
        <taxon>Kwoniella</taxon>
    </lineage>
</organism>
<protein>
    <recommendedName>
        <fullName evidence="1">GP-PDE domain-containing protein</fullName>
    </recommendedName>
</protein>
<dbReference type="CDD" id="cd08570">
    <property type="entry name" value="GDPD_YPL206cp_fungi"/>
    <property type="match status" value="1"/>
</dbReference>
<evidence type="ECO:0000313" key="3">
    <source>
        <dbReference type="Proteomes" id="UP001329825"/>
    </source>
</evidence>
<reference evidence="2 3" key="1">
    <citation type="submission" date="2024-01" db="EMBL/GenBank/DDBJ databases">
        <title>Comparative genomics of Cryptococcus and Kwoniella reveals pathogenesis evolution and contrasting modes of karyotype evolution via chromosome fusion or intercentromeric recombination.</title>
        <authorList>
            <person name="Coelho M.A."/>
            <person name="David-Palma M."/>
            <person name="Shea T."/>
            <person name="Bowers K."/>
            <person name="McGinley-Smith S."/>
            <person name="Mohammad A.W."/>
            <person name="Gnirke A."/>
            <person name="Yurkov A.M."/>
            <person name="Nowrousian M."/>
            <person name="Sun S."/>
            <person name="Cuomo C.A."/>
            <person name="Heitman J."/>
        </authorList>
    </citation>
    <scope>NUCLEOTIDE SEQUENCE [LARGE SCALE GENOMIC DNA]</scope>
    <source>
        <strain evidence="2">CBS 11374</strain>
    </source>
</reference>
<dbReference type="InterPro" id="IPR017946">
    <property type="entry name" value="PLC-like_Pdiesterase_TIM-brl"/>
</dbReference>
<sequence length="383" mass="43206">MSIIQTNPIKPILKRETKDIECWGHRGASAHLPENTLASFQAAIQEGCDGIESDVHATSDGVVLMFHDPTLDRTTTGKGLIKTQPWKGVIEHVRTTKEPVQPIPLFEELIALLMKPENRHVTLNIDCKMQNDPERLFPEMSRIISQYPDAGTSLCPRIILGLWHPLFIPPAYKYLPQCRRYHIGFSIPIVKSYFWDHCEGFSMYFPLLMSNDGQAFLEECRKNGKEITVWTVNDQNEMRMAISWGIKAVLTDKVAAFVQLKNDIIDDPNNLSLPGLSKLTFPWSSWRYYSLAHPYFLRTQLDVMRTMCYQPGELQPVNLTELSMVSSANQVEAETETQDQSELAPVPEPIHMDNINDGKVLTGVEDLQLEAGAVNGILGKVAA</sequence>
<dbReference type="Proteomes" id="UP001329825">
    <property type="component" value="Chromosome 10"/>
</dbReference>
<dbReference type="PANTHER" id="PTHR43805">
    <property type="entry name" value="GLYCEROPHOSPHORYL DIESTER PHOSPHODIESTERASE"/>
    <property type="match status" value="1"/>
</dbReference>
<name>A0ABZ1D7W4_9TREE</name>
<keyword evidence="3" id="KW-1185">Reference proteome</keyword>
<dbReference type="PANTHER" id="PTHR43805:SF1">
    <property type="entry name" value="GP-PDE DOMAIN-CONTAINING PROTEIN"/>
    <property type="match status" value="1"/>
</dbReference>
<dbReference type="GeneID" id="87959275"/>
<dbReference type="InterPro" id="IPR030395">
    <property type="entry name" value="GP_PDE_dom"/>
</dbReference>
<gene>
    <name evidence="2" type="ORF">IL334_007145</name>
</gene>
<evidence type="ECO:0000259" key="1">
    <source>
        <dbReference type="PROSITE" id="PS51704"/>
    </source>
</evidence>
<dbReference type="PROSITE" id="PS51704">
    <property type="entry name" value="GP_PDE"/>
    <property type="match status" value="1"/>
</dbReference>